<reference evidence="1 2" key="1">
    <citation type="submission" date="2019-02" db="EMBL/GenBank/DDBJ databases">
        <title>Pseudomonas spp from wheat grain.</title>
        <authorList>
            <person name="Cho G.-S."/>
            <person name="Franz C.M.A.P."/>
        </authorList>
    </citation>
    <scope>NUCLEOTIDE SEQUENCE [LARGE SCALE GENOMIC DNA]</scope>
    <source>
        <strain evidence="1 2">133NRW</strain>
    </source>
</reference>
<gene>
    <name evidence="1" type="ORF">EUX57_18415</name>
</gene>
<name>A0A4Q7CXY3_9PSED</name>
<dbReference type="EMBL" id="SGFE01000037">
    <property type="protein sequence ID" value="RZI30338.1"/>
    <property type="molecule type" value="Genomic_DNA"/>
</dbReference>
<proteinExistence type="predicted"/>
<evidence type="ECO:0000313" key="2">
    <source>
        <dbReference type="Proteomes" id="UP000293369"/>
    </source>
</evidence>
<accession>A0A4Q7CXY3</accession>
<sequence>MSRRKTACTPSRRSWCRRWRISNPCCDHTVGASLLAKNSRAPRSFRMGALSLTSFASKLAPTQDCEL</sequence>
<dbReference type="Proteomes" id="UP000293369">
    <property type="component" value="Unassembled WGS sequence"/>
</dbReference>
<organism evidence="1 2">
    <name type="scientific">Pseudomonas orientalis</name>
    <dbReference type="NCBI Taxonomy" id="76758"/>
    <lineage>
        <taxon>Bacteria</taxon>
        <taxon>Pseudomonadati</taxon>
        <taxon>Pseudomonadota</taxon>
        <taxon>Gammaproteobacteria</taxon>
        <taxon>Pseudomonadales</taxon>
        <taxon>Pseudomonadaceae</taxon>
        <taxon>Pseudomonas</taxon>
    </lineage>
</organism>
<evidence type="ECO:0000313" key="1">
    <source>
        <dbReference type="EMBL" id="RZI30338.1"/>
    </source>
</evidence>
<protein>
    <submittedName>
        <fullName evidence="1">Uncharacterized protein</fullName>
    </submittedName>
</protein>
<dbReference type="AlphaFoldDB" id="A0A4Q7CXY3"/>
<comment type="caution">
    <text evidence="1">The sequence shown here is derived from an EMBL/GenBank/DDBJ whole genome shotgun (WGS) entry which is preliminary data.</text>
</comment>